<sequence length="539" mass="60379">MAPTWLLLVFFIAHCMGERPMVSTPLGQIQGYHRKSAKGNVFAAFEGIPYAKPPIGGLRFEPPEPIDPWKGVWNASTTFECAQTTLMRPELIEGDEDCLYLNVYVPRDHPDPSATHDVVVHIHGGLFMYGSGHSYAHPDYFMDANLIFVTFNYRVGVFGFLSTGDDVISGNNGLKDQVMALKWVQDNIASFGGNPSSVTLHGLSTGGSCVHLHYLSPMSHGLFHRGFSQSGVALNSFALQEEALVKAKRVGAGVGCPIGSTRELVTCLKTRPAGHILGQVSRFFGYKFLPVAPFGPVLEKGDKAFVTKNFYYLLAMGQVMNVPWMVSSVTHEGLFPTAFLTKELELVSKNWTDLARFILDYNDTLATPLWKTTAQEIRNFYFEENEEISEEKLVRLVSDRFLVDVDSAIKLQAKSNKSPVFYYQFGFPSESSTQKTVAHSEDAQYLFHNMFQKQPTTDELKMKDVMMEMFLSFVKKGKPEIFDLEWPSVQAPDISFVKIAGVKPEDVTVETLKELAPRDFWKSLGFLENQNLVLLKDEL</sequence>
<dbReference type="PhylomeDB" id="D6X4B2"/>
<evidence type="ECO:0000313" key="12">
    <source>
        <dbReference type="Proteomes" id="UP000007266"/>
    </source>
</evidence>
<dbReference type="PROSITE" id="PS00941">
    <property type="entry name" value="CARBOXYLESTERASE_B_2"/>
    <property type="match status" value="1"/>
</dbReference>
<evidence type="ECO:0000256" key="4">
    <source>
        <dbReference type="ARBA" id="ARBA00022525"/>
    </source>
</evidence>
<keyword evidence="7" id="KW-1015">Disulfide bond</keyword>
<dbReference type="InterPro" id="IPR002018">
    <property type="entry name" value="CarbesteraseB"/>
</dbReference>
<dbReference type="InterPro" id="IPR050309">
    <property type="entry name" value="Type-B_Carboxylest/Lipase"/>
</dbReference>
<evidence type="ECO:0000256" key="5">
    <source>
        <dbReference type="ARBA" id="ARBA00022729"/>
    </source>
</evidence>
<dbReference type="OMA" id="EKLVSWK"/>
<dbReference type="KEGG" id="tca:657080"/>
<dbReference type="FunFam" id="3.40.50.1820:FF:000378">
    <property type="entry name" value="Carboxylic ester hydrolase"/>
    <property type="match status" value="1"/>
</dbReference>
<feature type="domain" description="Carboxylesterase type B" evidence="10">
    <location>
        <begin position="19"/>
        <end position="499"/>
    </location>
</feature>
<dbReference type="ESTHER" id="trica-d6x4b2">
    <property type="family name" value="Carb_B_Arthropoda"/>
</dbReference>
<dbReference type="PANTHER" id="PTHR11559">
    <property type="entry name" value="CARBOXYLESTERASE"/>
    <property type="match status" value="1"/>
</dbReference>
<evidence type="ECO:0000313" key="11">
    <source>
        <dbReference type="EMBL" id="EEZ97529.1"/>
    </source>
</evidence>
<dbReference type="eggNOG" id="KOG1516">
    <property type="taxonomic scope" value="Eukaryota"/>
</dbReference>
<comment type="similarity">
    <text evidence="2 9">Belongs to the type-B carboxylesterase/lipase family.</text>
</comment>
<reference evidence="11 12" key="1">
    <citation type="journal article" date="2008" name="Nature">
        <title>The genome of the model beetle and pest Tribolium castaneum.</title>
        <authorList>
            <consortium name="Tribolium Genome Sequencing Consortium"/>
            <person name="Richards S."/>
            <person name="Gibbs R.A."/>
            <person name="Weinstock G.M."/>
            <person name="Brown S.J."/>
            <person name="Denell R."/>
            <person name="Beeman R.W."/>
            <person name="Gibbs R."/>
            <person name="Beeman R.W."/>
            <person name="Brown S.J."/>
            <person name="Bucher G."/>
            <person name="Friedrich M."/>
            <person name="Grimmelikhuijzen C.J."/>
            <person name="Klingler M."/>
            <person name="Lorenzen M."/>
            <person name="Richards S."/>
            <person name="Roth S."/>
            <person name="Schroder R."/>
            <person name="Tautz D."/>
            <person name="Zdobnov E.M."/>
            <person name="Muzny D."/>
            <person name="Gibbs R.A."/>
            <person name="Weinstock G.M."/>
            <person name="Attaway T."/>
            <person name="Bell S."/>
            <person name="Buhay C.J."/>
            <person name="Chandrabose M.N."/>
            <person name="Chavez D."/>
            <person name="Clerk-Blankenburg K.P."/>
            <person name="Cree A."/>
            <person name="Dao M."/>
            <person name="Davis C."/>
            <person name="Chacko J."/>
            <person name="Dinh H."/>
            <person name="Dugan-Rocha S."/>
            <person name="Fowler G."/>
            <person name="Garner T.T."/>
            <person name="Garnes J."/>
            <person name="Gnirke A."/>
            <person name="Hawes A."/>
            <person name="Hernandez J."/>
            <person name="Hines S."/>
            <person name="Holder M."/>
            <person name="Hume J."/>
            <person name="Jhangiani S.N."/>
            <person name="Joshi V."/>
            <person name="Khan Z.M."/>
            <person name="Jackson L."/>
            <person name="Kovar C."/>
            <person name="Kowis A."/>
            <person name="Lee S."/>
            <person name="Lewis L.R."/>
            <person name="Margolis J."/>
            <person name="Morgan M."/>
            <person name="Nazareth L.V."/>
            <person name="Nguyen N."/>
            <person name="Okwuonu G."/>
            <person name="Parker D."/>
            <person name="Richards S."/>
            <person name="Ruiz S.J."/>
            <person name="Santibanez J."/>
            <person name="Savard J."/>
            <person name="Scherer S.E."/>
            <person name="Schneider B."/>
            <person name="Sodergren E."/>
            <person name="Tautz D."/>
            <person name="Vattahil S."/>
            <person name="Villasana D."/>
            <person name="White C.S."/>
            <person name="Wright R."/>
            <person name="Park Y."/>
            <person name="Beeman R.W."/>
            <person name="Lord J."/>
            <person name="Oppert B."/>
            <person name="Lorenzen M."/>
            <person name="Brown S."/>
            <person name="Wang L."/>
            <person name="Savard J."/>
            <person name="Tautz D."/>
            <person name="Richards S."/>
            <person name="Weinstock G."/>
            <person name="Gibbs R.A."/>
            <person name="Liu Y."/>
            <person name="Worley K."/>
            <person name="Weinstock G."/>
            <person name="Elsik C.G."/>
            <person name="Reese J.T."/>
            <person name="Elhaik E."/>
            <person name="Landan G."/>
            <person name="Graur D."/>
            <person name="Arensburger P."/>
            <person name="Atkinson P."/>
            <person name="Beeman R.W."/>
            <person name="Beidler J."/>
            <person name="Brown S.J."/>
            <person name="Demuth J.P."/>
            <person name="Drury D.W."/>
            <person name="Du Y.Z."/>
            <person name="Fujiwara H."/>
            <person name="Lorenzen M."/>
            <person name="Maselli V."/>
            <person name="Osanai M."/>
            <person name="Park Y."/>
            <person name="Robertson H.M."/>
            <person name="Tu Z."/>
            <person name="Wang J.J."/>
            <person name="Wang S."/>
            <person name="Richards S."/>
            <person name="Song H."/>
            <person name="Zhang L."/>
            <person name="Sodergren E."/>
            <person name="Werner D."/>
            <person name="Stanke M."/>
            <person name="Morgenstern B."/>
            <person name="Solovyev V."/>
            <person name="Kosarev P."/>
            <person name="Brown G."/>
            <person name="Chen H.C."/>
            <person name="Ermolaeva O."/>
            <person name="Hlavina W."/>
            <person name="Kapustin Y."/>
            <person name="Kiryutin B."/>
            <person name="Kitts P."/>
            <person name="Maglott D."/>
            <person name="Pruitt K."/>
            <person name="Sapojnikov V."/>
            <person name="Souvorov A."/>
            <person name="Mackey A.J."/>
            <person name="Waterhouse R.M."/>
            <person name="Wyder S."/>
            <person name="Zdobnov E.M."/>
            <person name="Zdobnov E.M."/>
            <person name="Wyder S."/>
            <person name="Kriventseva E.V."/>
            <person name="Kadowaki T."/>
            <person name="Bork P."/>
            <person name="Aranda M."/>
            <person name="Bao R."/>
            <person name="Beermann A."/>
            <person name="Berns N."/>
            <person name="Bolognesi R."/>
            <person name="Bonneton F."/>
            <person name="Bopp D."/>
            <person name="Brown S.J."/>
            <person name="Bucher G."/>
            <person name="Butts T."/>
            <person name="Chaumot A."/>
            <person name="Denell R.E."/>
            <person name="Ferrier D.E."/>
            <person name="Friedrich M."/>
            <person name="Gordon C.M."/>
            <person name="Jindra M."/>
            <person name="Klingler M."/>
            <person name="Lan Q."/>
            <person name="Lattorff H.M."/>
            <person name="Laudet V."/>
            <person name="von Levetsow C."/>
            <person name="Liu Z."/>
            <person name="Lutz R."/>
            <person name="Lynch J.A."/>
            <person name="da Fonseca R.N."/>
            <person name="Posnien N."/>
            <person name="Reuter R."/>
            <person name="Roth S."/>
            <person name="Savard J."/>
            <person name="Schinko J.B."/>
            <person name="Schmitt C."/>
            <person name="Schoppmeier M."/>
            <person name="Schroder R."/>
            <person name="Shippy T.D."/>
            <person name="Simonnet F."/>
            <person name="Marques-Souza H."/>
            <person name="Tautz D."/>
            <person name="Tomoyasu Y."/>
            <person name="Trauner J."/>
            <person name="Van der Zee M."/>
            <person name="Vervoort M."/>
            <person name="Wittkopp N."/>
            <person name="Wimmer E.A."/>
            <person name="Yang X."/>
            <person name="Jones A.K."/>
            <person name="Sattelle D.B."/>
            <person name="Ebert P.R."/>
            <person name="Nelson D."/>
            <person name="Scott J.G."/>
            <person name="Beeman R.W."/>
            <person name="Muthukrishnan S."/>
            <person name="Kramer K.J."/>
            <person name="Arakane Y."/>
            <person name="Beeman R.W."/>
            <person name="Zhu Q."/>
            <person name="Hogenkamp D."/>
            <person name="Dixit R."/>
            <person name="Oppert B."/>
            <person name="Jiang H."/>
            <person name="Zou Z."/>
            <person name="Marshall J."/>
            <person name="Elpidina E."/>
            <person name="Vinokurov K."/>
            <person name="Oppert C."/>
            <person name="Zou Z."/>
            <person name="Evans J."/>
            <person name="Lu Z."/>
            <person name="Zhao P."/>
            <person name="Sumathipala N."/>
            <person name="Altincicek B."/>
            <person name="Vilcinskas A."/>
            <person name="Williams M."/>
            <person name="Hultmark D."/>
            <person name="Hetru C."/>
            <person name="Jiang H."/>
            <person name="Grimmelikhuijzen C.J."/>
            <person name="Hauser F."/>
            <person name="Cazzamali G."/>
            <person name="Williamson M."/>
            <person name="Park Y."/>
            <person name="Li B."/>
            <person name="Tanaka Y."/>
            <person name="Predel R."/>
            <person name="Neupert S."/>
            <person name="Schachtner J."/>
            <person name="Verleyen P."/>
            <person name="Raible F."/>
            <person name="Bork P."/>
            <person name="Friedrich M."/>
            <person name="Walden K.K."/>
            <person name="Robertson H.M."/>
            <person name="Angeli S."/>
            <person name="Foret S."/>
            <person name="Bucher G."/>
            <person name="Schuetz S."/>
            <person name="Maleszka R."/>
            <person name="Wimmer E.A."/>
            <person name="Beeman R.W."/>
            <person name="Lorenzen M."/>
            <person name="Tomoyasu Y."/>
            <person name="Miller S.C."/>
            <person name="Grossmann D."/>
            <person name="Bucher G."/>
        </authorList>
    </citation>
    <scope>NUCLEOTIDE SEQUENCE [LARGE SCALE GENOMIC DNA]</scope>
    <source>
        <strain evidence="11 12">Georgia GA2</strain>
    </source>
</reference>
<keyword evidence="3" id="KW-0719">Serine esterase</keyword>
<dbReference type="AlphaFoldDB" id="D6X4B2"/>
<dbReference type="EMBL" id="KQ971410">
    <property type="protein sequence ID" value="EEZ97529.1"/>
    <property type="molecule type" value="Genomic_DNA"/>
</dbReference>
<evidence type="ECO:0000256" key="3">
    <source>
        <dbReference type="ARBA" id="ARBA00022487"/>
    </source>
</evidence>
<gene>
    <name evidence="11" type="primary">AUGUSTUS-3.0.2_11376</name>
    <name evidence="11" type="ORF">TcasGA2_TC011376</name>
</gene>
<evidence type="ECO:0000256" key="8">
    <source>
        <dbReference type="ARBA" id="ARBA00023180"/>
    </source>
</evidence>
<dbReference type="PROSITE" id="PS00122">
    <property type="entry name" value="CARBOXYLESTERASE_B_1"/>
    <property type="match status" value="1"/>
</dbReference>
<dbReference type="InterPro" id="IPR019819">
    <property type="entry name" value="Carboxylesterase_B_CS"/>
</dbReference>
<organism evidence="11 12">
    <name type="scientific">Tribolium castaneum</name>
    <name type="common">Red flour beetle</name>
    <dbReference type="NCBI Taxonomy" id="7070"/>
    <lineage>
        <taxon>Eukaryota</taxon>
        <taxon>Metazoa</taxon>
        <taxon>Ecdysozoa</taxon>
        <taxon>Arthropoda</taxon>
        <taxon>Hexapoda</taxon>
        <taxon>Insecta</taxon>
        <taxon>Pterygota</taxon>
        <taxon>Neoptera</taxon>
        <taxon>Endopterygota</taxon>
        <taxon>Coleoptera</taxon>
        <taxon>Polyphaga</taxon>
        <taxon>Cucujiformia</taxon>
        <taxon>Tenebrionidae</taxon>
        <taxon>Tenebrionidae incertae sedis</taxon>
        <taxon>Tribolium</taxon>
    </lineage>
</organism>
<evidence type="ECO:0000256" key="6">
    <source>
        <dbReference type="ARBA" id="ARBA00022801"/>
    </source>
</evidence>
<dbReference type="OrthoDB" id="6846267at2759"/>
<keyword evidence="8" id="KW-0325">Glycoprotein</keyword>
<evidence type="ECO:0000256" key="2">
    <source>
        <dbReference type="ARBA" id="ARBA00005964"/>
    </source>
</evidence>
<dbReference type="InterPro" id="IPR019826">
    <property type="entry name" value="Carboxylesterase_B_AS"/>
</dbReference>
<protein>
    <recommendedName>
        <fullName evidence="9">Carboxylic ester hydrolase</fullName>
        <ecNumber evidence="9">3.1.1.-</ecNumber>
    </recommendedName>
</protein>
<evidence type="ECO:0000256" key="1">
    <source>
        <dbReference type="ARBA" id="ARBA00004613"/>
    </source>
</evidence>
<name>D6X4B2_TRICA</name>
<comment type="subcellular location">
    <subcellularLocation>
        <location evidence="1">Secreted</location>
    </subcellularLocation>
</comment>
<dbReference type="Pfam" id="PF00135">
    <property type="entry name" value="COesterase"/>
    <property type="match status" value="1"/>
</dbReference>
<evidence type="ECO:0000256" key="7">
    <source>
        <dbReference type="ARBA" id="ARBA00023157"/>
    </source>
</evidence>
<proteinExistence type="inferred from homology"/>
<keyword evidence="6 9" id="KW-0378">Hydrolase</keyword>
<dbReference type="InterPro" id="IPR029058">
    <property type="entry name" value="AB_hydrolase_fold"/>
</dbReference>
<evidence type="ECO:0000259" key="10">
    <source>
        <dbReference type="Pfam" id="PF00135"/>
    </source>
</evidence>
<dbReference type="Proteomes" id="UP000007266">
    <property type="component" value="Unassembled WGS sequence"/>
</dbReference>
<accession>D6X4B2</accession>
<reference evidence="11 12" key="2">
    <citation type="journal article" date="2010" name="Nucleic Acids Res.">
        <title>BeetleBase in 2010: revisions to provide comprehensive genomic information for Tribolium castaneum.</title>
        <authorList>
            <person name="Kim H.S."/>
            <person name="Murphy T."/>
            <person name="Xia J."/>
            <person name="Caragea D."/>
            <person name="Park Y."/>
            <person name="Beeman R.W."/>
            <person name="Lorenzen M.D."/>
            <person name="Butcher S."/>
            <person name="Manak J.R."/>
            <person name="Brown S.J."/>
        </authorList>
    </citation>
    <scope>NUCLEOTIDE SEQUENCE [LARGE SCALE GENOMIC DNA]</scope>
    <source>
        <strain evidence="11 12">Georgia GA2</strain>
    </source>
</reference>
<keyword evidence="4" id="KW-0964">Secreted</keyword>
<dbReference type="Gene3D" id="3.40.50.1820">
    <property type="entry name" value="alpha/beta hydrolase"/>
    <property type="match status" value="1"/>
</dbReference>
<dbReference type="STRING" id="7070.D6X4B2"/>
<dbReference type="SUPFAM" id="SSF53474">
    <property type="entry name" value="alpha/beta-Hydrolases"/>
    <property type="match status" value="1"/>
</dbReference>
<dbReference type="GO" id="GO:0005576">
    <property type="term" value="C:extracellular region"/>
    <property type="evidence" value="ECO:0007669"/>
    <property type="project" value="UniProtKB-SubCell"/>
</dbReference>
<dbReference type="HOGENOM" id="CLU_006586_13_2_1"/>
<dbReference type="GO" id="GO:0106435">
    <property type="term" value="F:carboxylesterase activity"/>
    <property type="evidence" value="ECO:0007669"/>
    <property type="project" value="UniProtKB-ARBA"/>
</dbReference>
<feature type="signal peptide" evidence="9">
    <location>
        <begin position="1"/>
        <end position="17"/>
    </location>
</feature>
<feature type="chain" id="PRO_5005126747" description="Carboxylic ester hydrolase" evidence="9">
    <location>
        <begin position="18"/>
        <end position="539"/>
    </location>
</feature>
<evidence type="ECO:0000256" key="9">
    <source>
        <dbReference type="RuleBase" id="RU361235"/>
    </source>
</evidence>
<keyword evidence="12" id="KW-1185">Reference proteome</keyword>
<keyword evidence="5 9" id="KW-0732">Signal</keyword>
<dbReference type="EC" id="3.1.1.-" evidence="9"/>